<dbReference type="EMBL" id="AE014075">
    <property type="protein sequence ID" value="AAN83468.1"/>
    <property type="molecule type" value="Genomic_DNA"/>
</dbReference>
<reference evidence="1 2" key="1">
    <citation type="journal article" date="2002" name="Proc. Natl. Acad. Sci. U.S.A.">
        <title>Extensive mosaic structure revealed by the complete genome sequence of uropathogenic Escherichia coli.</title>
        <authorList>
            <person name="Welch R.A."/>
            <person name="Burland V."/>
            <person name="Plunkett G.III."/>
            <person name="Redford P."/>
            <person name="Roesch P."/>
            <person name="Rasko D."/>
            <person name="Buckles E.L."/>
            <person name="Liou S.R."/>
            <person name="Boutin A."/>
            <person name="Hackett J."/>
            <person name="Stroud D."/>
            <person name="Mayhew G.F."/>
            <person name="Rose D.J."/>
            <person name="Zhou S."/>
            <person name="Schwartz D.C."/>
            <person name="Perna N.T."/>
            <person name="Mobley H.L."/>
            <person name="Donnenberg M.S."/>
            <person name="Blattner F.R."/>
        </authorList>
    </citation>
    <scope>NUCLEOTIDE SEQUENCE [LARGE SCALE GENOMIC DNA]</scope>
    <source>
        <strain evidence="2">CFT073 / ATCC 700928 / UPEC</strain>
    </source>
</reference>
<proteinExistence type="predicted"/>
<organism evidence="1 2">
    <name type="scientific">Escherichia coli O6:H1 (strain CFT073 / ATCC 700928 / UPEC)</name>
    <dbReference type="NCBI Taxonomy" id="199310"/>
    <lineage>
        <taxon>Bacteria</taxon>
        <taxon>Pseudomonadati</taxon>
        <taxon>Pseudomonadota</taxon>
        <taxon>Gammaproteobacteria</taxon>
        <taxon>Enterobacterales</taxon>
        <taxon>Enterobacteriaceae</taxon>
        <taxon>Escherichia</taxon>
    </lineage>
</organism>
<accession>A0A0H2VFR4</accession>
<dbReference type="HOGENOM" id="CLU_3215500_0_0_6"/>
<name>A0A0H2VFR4_ECOL6</name>
<keyword evidence="2" id="KW-1185">Reference proteome</keyword>
<evidence type="ECO:0000313" key="1">
    <source>
        <dbReference type="EMBL" id="AAN83468.1"/>
    </source>
</evidence>
<dbReference type="Proteomes" id="UP000001410">
    <property type="component" value="Chromosome"/>
</dbReference>
<dbReference type="AlphaFoldDB" id="A0A0H2VFR4"/>
<evidence type="ECO:0000313" key="2">
    <source>
        <dbReference type="Proteomes" id="UP000001410"/>
    </source>
</evidence>
<gene>
    <name evidence="1" type="ordered locus">c5042</name>
</gene>
<protein>
    <submittedName>
        <fullName evidence="1">Uncharacterized protein</fullName>
    </submittedName>
</protein>
<dbReference type="KEGG" id="ecc:c5042"/>
<sequence length="44" mass="5134">MVEYNVDLYISSRILSVLDKVLKRKCKKAIETASMIRKSEMLVM</sequence>